<protein>
    <recommendedName>
        <fullName evidence="5">WD40-repeat-containing domain</fullName>
    </recommendedName>
</protein>
<feature type="coiled-coil region" evidence="2">
    <location>
        <begin position="104"/>
        <end position="169"/>
    </location>
</feature>
<dbReference type="GO" id="GO:0016226">
    <property type="term" value="P:iron-sulfur cluster assembly"/>
    <property type="evidence" value="ECO:0007669"/>
    <property type="project" value="TreeGrafter"/>
</dbReference>
<dbReference type="GO" id="GO:0097361">
    <property type="term" value="C:cytosolic [4Fe-4S] assembly targeting complex"/>
    <property type="evidence" value="ECO:0007669"/>
    <property type="project" value="TreeGrafter"/>
</dbReference>
<evidence type="ECO:0000313" key="4">
    <source>
        <dbReference type="Proteomes" id="UP000688137"/>
    </source>
</evidence>
<dbReference type="InterPro" id="IPR001680">
    <property type="entry name" value="WD40_rpt"/>
</dbReference>
<dbReference type="PANTHER" id="PTHR19920:SF0">
    <property type="entry name" value="CYTOSOLIC IRON-SULFUR PROTEIN ASSEMBLY PROTEIN CIAO1-RELATED"/>
    <property type="match status" value="1"/>
</dbReference>
<gene>
    <name evidence="3" type="ORF">PPRIM_AZ9-3.1.T1180083</name>
</gene>
<evidence type="ECO:0000256" key="1">
    <source>
        <dbReference type="PROSITE-ProRule" id="PRU00221"/>
    </source>
</evidence>
<feature type="repeat" description="WD" evidence="1">
    <location>
        <begin position="288"/>
        <end position="319"/>
    </location>
</feature>
<evidence type="ECO:0000313" key="3">
    <source>
        <dbReference type="EMBL" id="CAD8102394.1"/>
    </source>
</evidence>
<dbReference type="PROSITE" id="PS50294">
    <property type="entry name" value="WD_REPEATS_REGION"/>
    <property type="match status" value="3"/>
</dbReference>
<sequence>MGSTLLCPQHQKPITQLNITKGQEKRIFCTDCNTENQTLISFEEAMKLWQNLEGKSVQKFQTFKNSKIPQLDHLLNKFQQYKEQALKYINSLIETTDDYRYQFIKAVDREINQIKSLKEDMNIQKLKEISEILSEKLIEEENDNNHVGNLNLERILIKEKELLQELKKNSLMIHQEIKKIIQQNQQEVKIRPINFQQINSIKQQQDCYALAFNKAGNIVVSGSGKDIIVWKFEQEQLTQLQILNGHNYNVNCLTFSYNQLFFVSGACDSQIMIWREQSKNNWKCVQTLNEHANSICNIIISQNDEFIYSCSLDNLIKVWVKNIDNQFELYQSLLGHSGSVYSISLNLKETQLISSSRDKSIIVWEFGEDKLWKKLQTIQNDDYGYRIVFISNVTFFWQRYGNGVAQVYLFDKQSLNYKLLKKINMKEQITDGYYLSPSIFHKKQHLIISKHAKNFYIVRKLQNNKFSLLQTIEFPSSSLFGTISNNVDYLIIWNDKTKDIQIWKNQ</sequence>
<name>A0A8S1PHA2_PARPR</name>
<dbReference type="Pfam" id="PF00400">
    <property type="entry name" value="WD40"/>
    <property type="match status" value="4"/>
</dbReference>
<keyword evidence="2" id="KW-0175">Coiled coil</keyword>
<dbReference type="OMA" id="IMIWREQ"/>
<feature type="repeat" description="WD" evidence="1">
    <location>
        <begin position="243"/>
        <end position="274"/>
    </location>
</feature>
<keyword evidence="4" id="KW-1185">Reference proteome</keyword>
<organism evidence="3 4">
    <name type="scientific">Paramecium primaurelia</name>
    <dbReference type="NCBI Taxonomy" id="5886"/>
    <lineage>
        <taxon>Eukaryota</taxon>
        <taxon>Sar</taxon>
        <taxon>Alveolata</taxon>
        <taxon>Ciliophora</taxon>
        <taxon>Intramacronucleata</taxon>
        <taxon>Oligohymenophorea</taxon>
        <taxon>Peniculida</taxon>
        <taxon>Parameciidae</taxon>
        <taxon>Paramecium</taxon>
    </lineage>
</organism>
<dbReference type="PANTHER" id="PTHR19920">
    <property type="entry name" value="WD40 PROTEIN CIAO1"/>
    <property type="match status" value="1"/>
</dbReference>
<feature type="repeat" description="WD" evidence="1">
    <location>
        <begin position="333"/>
        <end position="365"/>
    </location>
</feature>
<dbReference type="PROSITE" id="PS50082">
    <property type="entry name" value="WD_REPEATS_2"/>
    <property type="match status" value="3"/>
</dbReference>
<dbReference type="EMBL" id="CAJJDM010000121">
    <property type="protein sequence ID" value="CAD8102394.1"/>
    <property type="molecule type" value="Genomic_DNA"/>
</dbReference>
<evidence type="ECO:0000256" key="2">
    <source>
        <dbReference type="SAM" id="Coils"/>
    </source>
</evidence>
<comment type="caution">
    <text evidence="3">The sequence shown here is derived from an EMBL/GenBank/DDBJ whole genome shotgun (WGS) entry which is preliminary data.</text>
</comment>
<dbReference type="SMART" id="SM00320">
    <property type="entry name" value="WD40"/>
    <property type="match status" value="4"/>
</dbReference>
<proteinExistence type="predicted"/>
<dbReference type="AlphaFoldDB" id="A0A8S1PHA2"/>
<accession>A0A8S1PHA2</accession>
<reference evidence="3" key="1">
    <citation type="submission" date="2021-01" db="EMBL/GenBank/DDBJ databases">
        <authorList>
            <consortium name="Genoscope - CEA"/>
            <person name="William W."/>
        </authorList>
    </citation>
    <scope>NUCLEOTIDE SEQUENCE</scope>
</reference>
<evidence type="ECO:0008006" key="5">
    <source>
        <dbReference type="Google" id="ProtNLM"/>
    </source>
</evidence>
<keyword evidence="1" id="KW-0853">WD repeat</keyword>
<dbReference type="Proteomes" id="UP000688137">
    <property type="component" value="Unassembled WGS sequence"/>
</dbReference>